<feature type="region of interest" description="Disordered" evidence="1">
    <location>
        <begin position="1"/>
        <end position="66"/>
    </location>
</feature>
<feature type="compositionally biased region" description="Acidic residues" evidence="1">
    <location>
        <begin position="45"/>
        <end position="58"/>
    </location>
</feature>
<dbReference type="HOGENOM" id="CLU_2820629_0_0_2"/>
<evidence type="ECO:0000256" key="1">
    <source>
        <dbReference type="SAM" id="MobiDB-lite"/>
    </source>
</evidence>
<dbReference type="Proteomes" id="UP000014660">
    <property type="component" value="Chromosome"/>
</dbReference>
<dbReference type="RefSeq" id="WP_009887463.1">
    <property type="nucleotide sequence ID" value="NC_021592.1"/>
</dbReference>
<protein>
    <submittedName>
        <fullName evidence="2">Uncharacterized protein</fullName>
    </submittedName>
</protein>
<sequence length="66" mass="7443">MIKEFLEIEPVGPDDYPPEKPDNSKPEPIIPPLSPNPEPFIPDYLPDDISPDSDDGEESEIREVLK</sequence>
<feature type="compositionally biased region" description="Pro residues" evidence="1">
    <location>
        <begin position="28"/>
        <end position="40"/>
    </location>
</feature>
<dbReference type="AlphaFoldDB" id="S0AQ77"/>
<name>S0AQ77_FERAC</name>
<accession>S0AQ77</accession>
<organism evidence="2 3">
    <name type="scientific">Ferroplasma acidarmanus Fer1</name>
    <dbReference type="NCBI Taxonomy" id="333146"/>
    <lineage>
        <taxon>Archaea</taxon>
        <taxon>Methanobacteriati</taxon>
        <taxon>Thermoplasmatota</taxon>
        <taxon>Thermoplasmata</taxon>
        <taxon>Thermoplasmatales</taxon>
        <taxon>Ferroplasmaceae</taxon>
        <taxon>Ferroplasma</taxon>
    </lineage>
</organism>
<dbReference type="GeneID" id="16025608"/>
<dbReference type="EMBL" id="CP004145">
    <property type="protein sequence ID" value="AGO61408.1"/>
    <property type="molecule type" value="Genomic_DNA"/>
</dbReference>
<reference evidence="2 3" key="1">
    <citation type="journal article" date="2007" name="Proc. Natl. Acad. Sci. U.S.A.">
        <title>Genome dynamics in a natural archaeal population.</title>
        <authorList>
            <person name="Allen E.E."/>
            <person name="Tyson G.W."/>
            <person name="Whitaker R.J."/>
            <person name="Detter J.C."/>
            <person name="Richardson P.M."/>
            <person name="Banfield J.F."/>
        </authorList>
    </citation>
    <scope>NUCLEOTIDE SEQUENCE [LARGE SCALE GENOMIC DNA]</scope>
    <source>
        <strain evidence="3">fer1</strain>
    </source>
</reference>
<proteinExistence type="predicted"/>
<evidence type="ECO:0000313" key="3">
    <source>
        <dbReference type="Proteomes" id="UP000014660"/>
    </source>
</evidence>
<gene>
    <name evidence="2" type="ORF">FACI_IFERC00001G1428</name>
</gene>
<evidence type="ECO:0000313" key="2">
    <source>
        <dbReference type="EMBL" id="AGO61408.1"/>
    </source>
</evidence>
<dbReference type="KEGG" id="fac:FACI_IFERC01G1428"/>
<keyword evidence="3" id="KW-1185">Reference proteome</keyword>